<dbReference type="Proteomes" id="UP000238801">
    <property type="component" value="Unassembled WGS sequence"/>
</dbReference>
<gene>
    <name evidence="13" type="ORF">BCF33_2401</name>
</gene>
<evidence type="ECO:0000256" key="9">
    <source>
        <dbReference type="PIRSR" id="PIRSR000350-4"/>
    </source>
</evidence>
<keyword evidence="8" id="KW-0520">NAD</keyword>
<dbReference type="SUPFAM" id="SSF55424">
    <property type="entry name" value="FAD/NAD-linked reductases, dimerisation (C-terminal) domain"/>
    <property type="match status" value="1"/>
</dbReference>
<dbReference type="RefSeq" id="WP_106161116.1">
    <property type="nucleotide sequence ID" value="NZ_PVTT01000002.1"/>
</dbReference>
<evidence type="ECO:0000313" key="14">
    <source>
        <dbReference type="Proteomes" id="UP000238801"/>
    </source>
</evidence>
<dbReference type="Pfam" id="PF02852">
    <property type="entry name" value="Pyr_redox_dim"/>
    <property type="match status" value="1"/>
</dbReference>
<evidence type="ECO:0000256" key="7">
    <source>
        <dbReference type="ARBA" id="ARBA00023284"/>
    </source>
</evidence>
<accession>A0A2T0X3M0</accession>
<feature type="binding site" evidence="8">
    <location>
        <begin position="189"/>
        <end position="196"/>
    </location>
    <ligand>
        <name>NAD(+)</name>
        <dbReference type="ChEBI" id="CHEBI:57540"/>
    </ligand>
</feature>
<evidence type="ECO:0000256" key="1">
    <source>
        <dbReference type="ARBA" id="ARBA00007532"/>
    </source>
</evidence>
<evidence type="ECO:0000313" key="13">
    <source>
        <dbReference type="EMBL" id="PRY93530.1"/>
    </source>
</evidence>
<sequence>MNQQAATPRTAIPQRIATDVLVIGAGSGGLSTAAGAVQMGADVVLLEDGLMGGDCLNYGCVPSKALLASAKHAHAMTAGAPFGVEPVEPEVDYARAMGHVEETIRTIAPVDSEERFRGLGVTVIRERGRFTAPDTVQAGPHTITARRIVIATGSSPLVPPIPGLDTVPFLTNETLWKLRERPGRLLIVGGGPIGMEMAQAHRRLGSEVTVIEGGKALGKDDPELAAVVLERLRAEGVGIEEEAKVAEVSGPEGAITVTAEDGRAFEGTHLLIAVGRSANVQDLGLEEGRVEYSPRGIEVGDDLRSVSNRRVYAVGDVAGRLQFTHVAGYHSGVVIRSILFGLPSKARQGHIPWATYTDPELAQVGLTEAEARQKHPGRVEVARFPFDENDRAVAEGATAGLVKVMVVKGRPVGASIVGRDAGNLIGVWALAISAGLKMSQVAGMVAPYPTLGEASKRAAGAYFSPRLFENAAVKRAVRLVQRFRP</sequence>
<dbReference type="PANTHER" id="PTHR43014:SF2">
    <property type="entry name" value="MERCURIC REDUCTASE"/>
    <property type="match status" value="1"/>
</dbReference>
<name>A0A2T0X3M0_9RHOB</name>
<protein>
    <submittedName>
        <fullName evidence="13">Pyruvate/2-oxoglutarate dehydrogenase complex dihydrolipoamide dehydrogenase (E3) component</fullName>
    </submittedName>
</protein>
<dbReference type="InterPro" id="IPR016156">
    <property type="entry name" value="FAD/NAD-linked_Rdtase_dimer_sf"/>
</dbReference>
<feature type="binding site" evidence="8">
    <location>
        <position position="212"/>
    </location>
    <ligand>
        <name>NAD(+)</name>
        <dbReference type="ChEBI" id="CHEBI:57540"/>
    </ligand>
</feature>
<keyword evidence="14" id="KW-1185">Reference proteome</keyword>
<evidence type="ECO:0000256" key="4">
    <source>
        <dbReference type="ARBA" id="ARBA00022857"/>
    </source>
</evidence>
<dbReference type="InterPro" id="IPR036188">
    <property type="entry name" value="FAD/NAD-bd_sf"/>
</dbReference>
<keyword evidence="8" id="KW-0547">Nucleotide-binding</keyword>
<comment type="caution">
    <text evidence="13">The sequence shown here is derived from an EMBL/GenBank/DDBJ whole genome shotgun (WGS) entry which is preliminary data.</text>
</comment>
<feature type="disulfide bond" description="Redox-active" evidence="9">
    <location>
        <begin position="55"/>
        <end position="60"/>
    </location>
</feature>
<dbReference type="Gene3D" id="3.30.390.30">
    <property type="match status" value="1"/>
</dbReference>
<proteinExistence type="inferred from homology"/>
<evidence type="ECO:0000256" key="3">
    <source>
        <dbReference type="ARBA" id="ARBA00022827"/>
    </source>
</evidence>
<evidence type="ECO:0000256" key="6">
    <source>
        <dbReference type="ARBA" id="ARBA00023157"/>
    </source>
</evidence>
<reference evidence="13 14" key="1">
    <citation type="submission" date="2018-03" db="EMBL/GenBank/DDBJ databases">
        <title>Genomic Encyclopedia of Archaeal and Bacterial Type Strains, Phase II (KMG-II): from individual species to whole genera.</title>
        <authorList>
            <person name="Goeker M."/>
        </authorList>
    </citation>
    <scope>NUCLEOTIDE SEQUENCE [LARGE SCALE GENOMIC DNA]</scope>
    <source>
        <strain evidence="13 14">DSM 29318</strain>
    </source>
</reference>
<dbReference type="GO" id="GO:0050660">
    <property type="term" value="F:flavin adenine dinucleotide binding"/>
    <property type="evidence" value="ECO:0007669"/>
    <property type="project" value="TreeGrafter"/>
</dbReference>
<dbReference type="SUPFAM" id="SSF51905">
    <property type="entry name" value="FAD/NAD(P)-binding domain"/>
    <property type="match status" value="1"/>
</dbReference>
<evidence type="ECO:0000259" key="11">
    <source>
        <dbReference type="Pfam" id="PF02852"/>
    </source>
</evidence>
<keyword evidence="6" id="KW-1015">Disulfide bond</keyword>
<evidence type="ECO:0000256" key="8">
    <source>
        <dbReference type="PIRSR" id="PIRSR000350-3"/>
    </source>
</evidence>
<dbReference type="FunFam" id="3.30.390.30:FF:000001">
    <property type="entry name" value="Dihydrolipoyl dehydrogenase"/>
    <property type="match status" value="1"/>
</dbReference>
<feature type="binding site" evidence="8">
    <location>
        <position position="316"/>
    </location>
    <ligand>
        <name>FAD</name>
        <dbReference type="ChEBI" id="CHEBI:57692"/>
    </ligand>
</feature>
<evidence type="ECO:0000256" key="2">
    <source>
        <dbReference type="ARBA" id="ARBA00022630"/>
    </source>
</evidence>
<dbReference type="InterPro" id="IPR023753">
    <property type="entry name" value="FAD/NAD-binding_dom"/>
</dbReference>
<feature type="domain" description="Pyridine nucleotide-disulphide oxidoreductase dimerisation" evidence="11">
    <location>
        <begin position="351"/>
        <end position="458"/>
    </location>
</feature>
<dbReference type="OrthoDB" id="9776382at2"/>
<feature type="binding site" evidence="8">
    <location>
        <position position="275"/>
    </location>
    <ligand>
        <name>NAD(+)</name>
        <dbReference type="ChEBI" id="CHEBI:57540"/>
    </ligand>
</feature>
<feature type="binding site" evidence="8">
    <location>
        <position position="64"/>
    </location>
    <ligand>
        <name>FAD</name>
        <dbReference type="ChEBI" id="CHEBI:57692"/>
    </ligand>
</feature>
<dbReference type="PRINTS" id="PR00411">
    <property type="entry name" value="PNDRDTASEI"/>
</dbReference>
<dbReference type="Pfam" id="PF07992">
    <property type="entry name" value="Pyr_redox_2"/>
    <property type="match status" value="1"/>
</dbReference>
<evidence type="ECO:0000256" key="10">
    <source>
        <dbReference type="RuleBase" id="RU003691"/>
    </source>
</evidence>
<dbReference type="InterPro" id="IPR012999">
    <property type="entry name" value="Pyr_OxRdtase_I_AS"/>
</dbReference>
<evidence type="ECO:0000259" key="12">
    <source>
        <dbReference type="Pfam" id="PF07992"/>
    </source>
</evidence>
<organism evidence="13 14">
    <name type="scientific">Hasllibacter halocynthiae</name>
    <dbReference type="NCBI Taxonomy" id="595589"/>
    <lineage>
        <taxon>Bacteria</taxon>
        <taxon>Pseudomonadati</taxon>
        <taxon>Pseudomonadota</taxon>
        <taxon>Alphaproteobacteria</taxon>
        <taxon>Rhodobacterales</taxon>
        <taxon>Roseobacteraceae</taxon>
        <taxon>Hasllibacter</taxon>
    </lineage>
</organism>
<dbReference type="PIRSF" id="PIRSF000350">
    <property type="entry name" value="Mercury_reductase_MerA"/>
    <property type="match status" value="1"/>
</dbReference>
<dbReference type="EMBL" id="PVTT01000002">
    <property type="protein sequence ID" value="PRY93530.1"/>
    <property type="molecule type" value="Genomic_DNA"/>
</dbReference>
<keyword evidence="3 8" id="KW-0274">FAD</keyword>
<keyword evidence="5 10" id="KW-0560">Oxidoreductase</keyword>
<dbReference type="GO" id="GO:0016668">
    <property type="term" value="F:oxidoreductase activity, acting on a sulfur group of donors, NAD(P) as acceptor"/>
    <property type="evidence" value="ECO:0007669"/>
    <property type="project" value="InterPro"/>
</dbReference>
<dbReference type="InterPro" id="IPR001100">
    <property type="entry name" value="Pyr_nuc-diS_OxRdtase"/>
</dbReference>
<dbReference type="PROSITE" id="PS00076">
    <property type="entry name" value="PYRIDINE_REDOX_1"/>
    <property type="match status" value="1"/>
</dbReference>
<keyword evidence="4" id="KW-0521">NADP</keyword>
<evidence type="ECO:0000256" key="5">
    <source>
        <dbReference type="ARBA" id="ARBA00023002"/>
    </source>
</evidence>
<comment type="similarity">
    <text evidence="1 10">Belongs to the class-I pyridine nucleotide-disulfide oxidoreductase family.</text>
</comment>
<keyword evidence="13" id="KW-0670">Pyruvate</keyword>
<keyword evidence="2 10" id="KW-0285">Flavoprotein</keyword>
<dbReference type="PRINTS" id="PR00368">
    <property type="entry name" value="FADPNR"/>
</dbReference>
<feature type="binding site" evidence="8">
    <location>
        <position position="128"/>
    </location>
    <ligand>
        <name>FAD</name>
        <dbReference type="ChEBI" id="CHEBI:57692"/>
    </ligand>
</feature>
<dbReference type="GO" id="GO:0003955">
    <property type="term" value="F:NAD(P)H dehydrogenase (quinone) activity"/>
    <property type="evidence" value="ECO:0007669"/>
    <property type="project" value="TreeGrafter"/>
</dbReference>
<dbReference type="PANTHER" id="PTHR43014">
    <property type="entry name" value="MERCURIC REDUCTASE"/>
    <property type="match status" value="1"/>
</dbReference>
<dbReference type="Gene3D" id="3.50.50.60">
    <property type="entry name" value="FAD/NAD(P)-binding domain"/>
    <property type="match status" value="2"/>
</dbReference>
<keyword evidence="7 10" id="KW-0676">Redox-active center</keyword>
<comment type="cofactor">
    <cofactor evidence="8">
        <name>FAD</name>
        <dbReference type="ChEBI" id="CHEBI:57692"/>
    </cofactor>
    <text evidence="8">Binds 1 FAD per subunit.</text>
</comment>
<dbReference type="AlphaFoldDB" id="A0A2T0X3M0"/>
<feature type="binding site" evidence="8">
    <location>
        <begin position="152"/>
        <end position="154"/>
    </location>
    <ligand>
        <name>FAD</name>
        <dbReference type="ChEBI" id="CHEBI:57692"/>
    </ligand>
</feature>
<dbReference type="InterPro" id="IPR004099">
    <property type="entry name" value="Pyr_nucl-diS_OxRdtase_dimer"/>
</dbReference>
<feature type="domain" description="FAD/NAD(P)-binding" evidence="12">
    <location>
        <begin position="19"/>
        <end position="328"/>
    </location>
</feature>